<reference evidence="9" key="1">
    <citation type="submission" date="2011-03" db="EMBL/GenBank/DDBJ databases">
        <title>The globin gene family of the cephalochordate amphioxus: identification of vertebrate orthologs.</title>
        <authorList>
            <person name="Ebner B."/>
            <person name="Panopoulou G."/>
            <person name="Vinogradov S.N."/>
            <person name="Burmester T."/>
            <person name="Kiger L."/>
            <person name="Marden M.C."/>
            <person name="Hankeln T."/>
        </authorList>
    </citation>
    <scope>NUCLEOTIDE SEQUENCE</scope>
</reference>
<dbReference type="Gene3D" id="1.10.490.10">
    <property type="entry name" value="Globins"/>
    <property type="match status" value="1"/>
</dbReference>
<dbReference type="InterPro" id="IPR012292">
    <property type="entry name" value="Globin/Proto"/>
</dbReference>
<evidence type="ECO:0000313" key="9">
    <source>
        <dbReference type="EMBL" id="CBL51556.1"/>
    </source>
</evidence>
<evidence type="ECO:0000256" key="6">
    <source>
        <dbReference type="ARBA" id="ARBA00023004"/>
    </source>
</evidence>
<dbReference type="GO" id="GO:0019825">
    <property type="term" value="F:oxygen binding"/>
    <property type="evidence" value="ECO:0007669"/>
    <property type="project" value="InterPro"/>
</dbReference>
<dbReference type="PANTHER" id="PTHR46458">
    <property type="entry name" value="BLR2807 PROTEIN"/>
    <property type="match status" value="1"/>
</dbReference>
<dbReference type="AlphaFoldDB" id="F2Q9X2"/>
<dbReference type="InterPro" id="IPR050532">
    <property type="entry name" value="Globin-like_OT"/>
</dbReference>
<keyword evidence="2 7" id="KW-0813">Transport</keyword>
<accession>F2Q9X2</accession>
<keyword evidence="5" id="KW-0479">Metal-binding</keyword>
<feature type="domain" description="Globin" evidence="8">
    <location>
        <begin position="2"/>
        <end position="145"/>
    </location>
</feature>
<dbReference type="SUPFAM" id="SSF46458">
    <property type="entry name" value="Globin-like"/>
    <property type="match status" value="1"/>
</dbReference>
<dbReference type="GO" id="GO:0046872">
    <property type="term" value="F:metal ion binding"/>
    <property type="evidence" value="ECO:0007669"/>
    <property type="project" value="UniProtKB-KW"/>
</dbReference>
<dbReference type="PROSITE" id="PS01033">
    <property type="entry name" value="GLOBIN"/>
    <property type="match status" value="1"/>
</dbReference>
<evidence type="ECO:0000256" key="2">
    <source>
        <dbReference type="ARBA" id="ARBA00022448"/>
    </source>
</evidence>
<keyword evidence="6" id="KW-0408">Iron</keyword>
<evidence type="ECO:0000256" key="7">
    <source>
        <dbReference type="RuleBase" id="RU000356"/>
    </source>
</evidence>
<gene>
    <name evidence="9" type="primary">lGb7</name>
</gene>
<evidence type="ECO:0000256" key="4">
    <source>
        <dbReference type="ARBA" id="ARBA00022621"/>
    </source>
</evidence>
<organism evidence="9">
    <name type="scientific">Branchiostoma floridae</name>
    <name type="common">Florida lancelet</name>
    <name type="synonym">Amphioxus</name>
    <dbReference type="NCBI Taxonomy" id="7739"/>
    <lineage>
        <taxon>Eukaryota</taxon>
        <taxon>Metazoa</taxon>
        <taxon>Chordata</taxon>
        <taxon>Cephalochordata</taxon>
        <taxon>Leptocardii</taxon>
        <taxon>Amphioxiformes</taxon>
        <taxon>Branchiostomatidae</taxon>
        <taxon>Branchiostoma</taxon>
    </lineage>
</organism>
<evidence type="ECO:0000256" key="5">
    <source>
        <dbReference type="ARBA" id="ARBA00022723"/>
    </source>
</evidence>
<evidence type="ECO:0000256" key="1">
    <source>
        <dbReference type="ARBA" id="ARBA00008705"/>
    </source>
</evidence>
<dbReference type="GO" id="GO:0005344">
    <property type="term" value="F:oxygen carrier activity"/>
    <property type="evidence" value="ECO:0007669"/>
    <property type="project" value="UniProtKB-KW"/>
</dbReference>
<sequence>MSLSAADKKLVQESWDKVSKPSFADAGERVFLKLFRRNESTKAHFKKFKDIPSDQLAGQAVVRDHGEKVCKVLDDFIKGLDGSGDEAVKKVGRMHKGLGMSNEQIDQMKGAIIEVLADAGFGDANYKGAWGKLWDRFMAVHRAAY</sequence>
<proteinExistence type="evidence at transcript level"/>
<protein>
    <submittedName>
        <fullName evidence="9">Globin</fullName>
    </submittedName>
</protein>
<keyword evidence="4 7" id="KW-0561">Oxygen transport</keyword>
<dbReference type="Pfam" id="PF00042">
    <property type="entry name" value="Globin"/>
    <property type="match status" value="1"/>
</dbReference>
<dbReference type="EMBL" id="FN773095">
    <property type="protein sequence ID" value="CBL51556.1"/>
    <property type="molecule type" value="mRNA"/>
</dbReference>
<dbReference type="InterPro" id="IPR009050">
    <property type="entry name" value="Globin-like_sf"/>
</dbReference>
<name>F2Q9X2_BRAFL</name>
<evidence type="ECO:0000256" key="3">
    <source>
        <dbReference type="ARBA" id="ARBA00022617"/>
    </source>
</evidence>
<dbReference type="InterPro" id="IPR044399">
    <property type="entry name" value="Mb-like_M"/>
</dbReference>
<keyword evidence="3 7" id="KW-0349">Heme</keyword>
<dbReference type="PANTHER" id="PTHR46458:SF1">
    <property type="entry name" value="GEO09476P1"/>
    <property type="match status" value="1"/>
</dbReference>
<dbReference type="CDD" id="cd01040">
    <property type="entry name" value="Mb-like"/>
    <property type="match status" value="1"/>
</dbReference>
<dbReference type="GO" id="GO:0020037">
    <property type="term" value="F:heme binding"/>
    <property type="evidence" value="ECO:0007669"/>
    <property type="project" value="InterPro"/>
</dbReference>
<comment type="similarity">
    <text evidence="1 7">Belongs to the globin family.</text>
</comment>
<dbReference type="InterPro" id="IPR000971">
    <property type="entry name" value="Globin"/>
</dbReference>
<evidence type="ECO:0000259" key="8">
    <source>
        <dbReference type="PROSITE" id="PS01033"/>
    </source>
</evidence>